<dbReference type="Proteomes" id="UP000261812">
    <property type="component" value="Chromosome"/>
</dbReference>
<accession>A0A7D6EVP6</accession>
<evidence type="ECO:0000313" key="2">
    <source>
        <dbReference type="Proteomes" id="UP000261812"/>
    </source>
</evidence>
<dbReference type="AlphaFoldDB" id="A0A7D6EVP6"/>
<reference evidence="2" key="1">
    <citation type="submission" date="2018-09" db="EMBL/GenBank/DDBJ databases">
        <title>Complete genome sequence of thermophilic cyanobacteria strain Thermosynechococcus elongatus PKUAC-SCTE542.</title>
        <authorList>
            <person name="Liang Y."/>
            <person name="Tang J."/>
            <person name="Daroch M."/>
        </authorList>
    </citation>
    <scope>NUCLEOTIDE SEQUENCE [LARGE SCALE GENOMIC DNA]</scope>
    <source>
        <strain evidence="2">E542</strain>
    </source>
</reference>
<sequence length="51" mass="5510">MFEVCLFSLLAEMLGITLSEVLGVALGHLMITAMSQAIASLGEFSPFEFSR</sequence>
<dbReference type="KEGG" id="tsq:D3A95_13195"/>
<keyword evidence="2" id="KW-1185">Reference proteome</keyword>
<dbReference type="RefSeq" id="WP_181496460.1">
    <property type="nucleotide sequence ID" value="NZ_CP032152.1"/>
</dbReference>
<evidence type="ECO:0000313" key="1">
    <source>
        <dbReference type="EMBL" id="QLL29899.1"/>
    </source>
</evidence>
<name>A0A7D6EVP6_9CYAN</name>
<dbReference type="EMBL" id="CP032152">
    <property type="protein sequence ID" value="QLL29899.1"/>
    <property type="molecule type" value="Genomic_DNA"/>
</dbReference>
<proteinExistence type="predicted"/>
<protein>
    <submittedName>
        <fullName evidence="1">Uncharacterized protein</fullName>
    </submittedName>
</protein>
<gene>
    <name evidence="1" type="ORF">D3A95_13195</name>
</gene>
<organism evidence="1 2">
    <name type="scientific">Thermosynechococcus sichuanensis E542</name>
    <dbReference type="NCBI Taxonomy" id="2016101"/>
    <lineage>
        <taxon>Bacteria</taxon>
        <taxon>Bacillati</taxon>
        <taxon>Cyanobacteriota</taxon>
        <taxon>Cyanophyceae</taxon>
        <taxon>Acaryochloridales</taxon>
        <taxon>Thermosynechococcaceae</taxon>
        <taxon>Thermosynechococcus</taxon>
        <taxon>Thermosynechococcus sichuanensis</taxon>
    </lineage>
</organism>